<keyword evidence="3" id="KW-1185">Reference proteome</keyword>
<feature type="signal peptide" evidence="1">
    <location>
        <begin position="1"/>
        <end position="24"/>
    </location>
</feature>
<protein>
    <recommendedName>
        <fullName evidence="4">DUF4440 domain-containing protein</fullName>
    </recommendedName>
</protein>
<name>A0ABW4ZCI3_9BACT</name>
<reference evidence="3" key="1">
    <citation type="journal article" date="2019" name="Int. J. Syst. Evol. Microbiol.">
        <title>The Global Catalogue of Microorganisms (GCM) 10K type strain sequencing project: providing services to taxonomists for standard genome sequencing and annotation.</title>
        <authorList>
            <consortium name="The Broad Institute Genomics Platform"/>
            <consortium name="The Broad Institute Genome Sequencing Center for Infectious Disease"/>
            <person name="Wu L."/>
            <person name="Ma J."/>
        </authorList>
    </citation>
    <scope>NUCLEOTIDE SEQUENCE [LARGE SCALE GENOMIC DNA]</scope>
    <source>
        <strain evidence="3">CCUG 57942</strain>
    </source>
</reference>
<dbReference type="RefSeq" id="WP_377087570.1">
    <property type="nucleotide sequence ID" value="NZ_JBHSJL010000014.1"/>
</dbReference>
<feature type="chain" id="PRO_5046204684" description="DUF4440 domain-containing protein" evidence="1">
    <location>
        <begin position="25"/>
        <end position="154"/>
    </location>
</feature>
<accession>A0ABW4ZCI3</accession>
<dbReference type="PROSITE" id="PS51257">
    <property type="entry name" value="PROKAR_LIPOPROTEIN"/>
    <property type="match status" value="1"/>
</dbReference>
<evidence type="ECO:0008006" key="4">
    <source>
        <dbReference type="Google" id="ProtNLM"/>
    </source>
</evidence>
<organism evidence="2 3">
    <name type="scientific">Rubritalea tangerina</name>
    <dbReference type="NCBI Taxonomy" id="430798"/>
    <lineage>
        <taxon>Bacteria</taxon>
        <taxon>Pseudomonadati</taxon>
        <taxon>Verrucomicrobiota</taxon>
        <taxon>Verrucomicrobiia</taxon>
        <taxon>Verrucomicrobiales</taxon>
        <taxon>Rubritaleaceae</taxon>
        <taxon>Rubritalea</taxon>
    </lineage>
</organism>
<evidence type="ECO:0000313" key="3">
    <source>
        <dbReference type="Proteomes" id="UP001597389"/>
    </source>
</evidence>
<gene>
    <name evidence="2" type="ORF">ACFSW8_11890</name>
</gene>
<evidence type="ECO:0000256" key="1">
    <source>
        <dbReference type="SAM" id="SignalP"/>
    </source>
</evidence>
<sequence length="154" mass="16658">MKLFRILSIAALALGALTLGTSCSSTVGIGNSSNAFVSTEINNSSRSKVNSAIKSVFQEEGFALISQGANDYRFQKWGGTSTEVIYGSWFTDGVAIEPEVEIVTLGNNNYVVLCDVYMREHSGSSLDANWRLMGSGKIAYNGLMKKIKKRAEAK</sequence>
<dbReference type="Proteomes" id="UP001597389">
    <property type="component" value="Unassembled WGS sequence"/>
</dbReference>
<dbReference type="EMBL" id="JBHUJB010000047">
    <property type="protein sequence ID" value="MFD2159605.1"/>
    <property type="molecule type" value="Genomic_DNA"/>
</dbReference>
<comment type="caution">
    <text evidence="2">The sequence shown here is derived from an EMBL/GenBank/DDBJ whole genome shotgun (WGS) entry which is preliminary data.</text>
</comment>
<evidence type="ECO:0000313" key="2">
    <source>
        <dbReference type="EMBL" id="MFD2159605.1"/>
    </source>
</evidence>
<proteinExistence type="predicted"/>
<keyword evidence="1" id="KW-0732">Signal</keyword>